<sequence>MAHPLLGSRLIKKPLRKARKAVNRIATVLQAHLHKDAGIVVSEIIEGGSLGQGTCVPMKFDVDLVIFSRSITHEMISNPDERKEILTKVQQCLIRRLKGNYVDDKMTQNSVQFKYKHSPGHTIDVDVLTSPMWESAGELSQYIADHCPDQYYHLSAGASKWQTDFIRHQMPRVKEYIKRAKYWKKSIDWSPGREPSSYLMSLLVIKASDLVGEHVTGKSPPSLKKMAARNISEKIKELVKSHHAIDIQFQTQYMFTTEAPAQPRVIDPANVCNNLYETGFGKQGRRDEPGDYWDVFAKKIESLDLSIPFERLGPLP</sequence>
<dbReference type="EnsemblMetazoa" id="Aqu2.1.39956_001">
    <property type="protein sequence ID" value="Aqu2.1.39956_001"/>
    <property type="gene ID" value="Aqu2.1.39956"/>
</dbReference>
<dbReference type="GO" id="GO:0001730">
    <property type="term" value="F:2'-5'-oligoadenylate synthetase activity"/>
    <property type="evidence" value="ECO:0007669"/>
    <property type="project" value="TreeGrafter"/>
</dbReference>
<dbReference type="EnsemblMetazoa" id="XM_019993109.1">
    <property type="protein sequence ID" value="XP_019848668.1"/>
    <property type="gene ID" value="LOC109580198"/>
</dbReference>
<reference evidence="1" key="2">
    <citation type="submission" date="2017-05" db="UniProtKB">
        <authorList>
            <consortium name="EnsemblMetazoa"/>
        </authorList>
    </citation>
    <scope>IDENTIFICATION</scope>
</reference>
<organism evidence="1">
    <name type="scientific">Amphimedon queenslandica</name>
    <name type="common">Sponge</name>
    <dbReference type="NCBI Taxonomy" id="400682"/>
    <lineage>
        <taxon>Eukaryota</taxon>
        <taxon>Metazoa</taxon>
        <taxon>Porifera</taxon>
        <taxon>Demospongiae</taxon>
        <taxon>Heteroscleromorpha</taxon>
        <taxon>Haplosclerida</taxon>
        <taxon>Niphatidae</taxon>
        <taxon>Amphimedon</taxon>
    </lineage>
</organism>
<evidence type="ECO:0000313" key="2">
    <source>
        <dbReference type="Proteomes" id="UP000007879"/>
    </source>
</evidence>
<dbReference type="PROSITE" id="PS50152">
    <property type="entry name" value="25A_SYNTH_3"/>
    <property type="match status" value="1"/>
</dbReference>
<dbReference type="InterPro" id="IPR006116">
    <property type="entry name" value="NT_2-5OAS_ClassI-CCAase"/>
</dbReference>
<dbReference type="Gene3D" id="3.30.460.10">
    <property type="entry name" value="Beta Polymerase, domain 2"/>
    <property type="match status" value="1"/>
</dbReference>
<evidence type="ECO:0000313" key="1">
    <source>
        <dbReference type="EnsemblMetazoa" id="Aqu2.1.39956_001"/>
    </source>
</evidence>
<dbReference type="AlphaFoldDB" id="A0A1X7VHZ1"/>
<dbReference type="OrthoDB" id="9978031at2759"/>
<protein>
    <recommendedName>
        <fullName evidence="3">Polymerase nucleotidyl transferase domain-containing protein</fullName>
    </recommendedName>
</protein>
<dbReference type="GO" id="GO:0005654">
    <property type="term" value="C:nucleoplasm"/>
    <property type="evidence" value="ECO:0007669"/>
    <property type="project" value="TreeGrafter"/>
</dbReference>
<dbReference type="SUPFAM" id="SSF81631">
    <property type="entry name" value="PAP/OAS1 substrate-binding domain"/>
    <property type="match status" value="1"/>
</dbReference>
<accession>A0A1X7VHZ1</accession>
<proteinExistence type="predicted"/>
<dbReference type="InParanoid" id="A0A1X7VHZ1"/>
<dbReference type="Proteomes" id="UP000007879">
    <property type="component" value="Unassembled WGS sequence"/>
</dbReference>
<dbReference type="Gene3D" id="1.10.1410.20">
    <property type="entry name" value="2'-5'-oligoadenylate synthetase 1, domain 2"/>
    <property type="match status" value="1"/>
</dbReference>
<name>A0A1X7VHZ1_AMPQE</name>
<dbReference type="GO" id="GO:0003725">
    <property type="term" value="F:double-stranded RNA binding"/>
    <property type="evidence" value="ECO:0007669"/>
    <property type="project" value="TreeGrafter"/>
</dbReference>
<dbReference type="GO" id="GO:0016020">
    <property type="term" value="C:membrane"/>
    <property type="evidence" value="ECO:0007669"/>
    <property type="project" value="TreeGrafter"/>
</dbReference>
<dbReference type="GO" id="GO:0005829">
    <property type="term" value="C:cytosol"/>
    <property type="evidence" value="ECO:0007669"/>
    <property type="project" value="TreeGrafter"/>
</dbReference>
<keyword evidence="2" id="KW-1185">Reference proteome</keyword>
<dbReference type="KEGG" id="aqu:109580198"/>
<dbReference type="CDD" id="cd05400">
    <property type="entry name" value="NT_2-5OAS_ClassI-CCAase"/>
    <property type="match status" value="1"/>
</dbReference>
<dbReference type="InterPro" id="IPR043519">
    <property type="entry name" value="NT_sf"/>
</dbReference>
<dbReference type="PANTHER" id="PTHR11258:SF11">
    <property type="entry name" value="C2H2-TYPE DOMAIN-CONTAINING PROTEIN"/>
    <property type="match status" value="1"/>
</dbReference>
<reference evidence="2" key="1">
    <citation type="journal article" date="2010" name="Nature">
        <title>The Amphimedon queenslandica genome and the evolution of animal complexity.</title>
        <authorList>
            <person name="Srivastava M."/>
            <person name="Simakov O."/>
            <person name="Chapman J."/>
            <person name="Fahey B."/>
            <person name="Gauthier M.E."/>
            <person name="Mitros T."/>
            <person name="Richards G.S."/>
            <person name="Conaco C."/>
            <person name="Dacre M."/>
            <person name="Hellsten U."/>
            <person name="Larroux C."/>
            <person name="Putnam N.H."/>
            <person name="Stanke M."/>
            <person name="Adamska M."/>
            <person name="Darling A."/>
            <person name="Degnan S.M."/>
            <person name="Oakley T.H."/>
            <person name="Plachetzki D.C."/>
            <person name="Zhai Y."/>
            <person name="Adamski M."/>
            <person name="Calcino A."/>
            <person name="Cummins S.F."/>
            <person name="Goodstein D.M."/>
            <person name="Harris C."/>
            <person name="Jackson D.J."/>
            <person name="Leys S.P."/>
            <person name="Shu S."/>
            <person name="Woodcroft B.J."/>
            <person name="Vervoort M."/>
            <person name="Kosik K.S."/>
            <person name="Manning G."/>
            <person name="Degnan B.M."/>
            <person name="Rokhsar D.S."/>
        </authorList>
    </citation>
    <scope>NUCLEOTIDE SEQUENCE [LARGE SCALE GENOMIC DNA]</scope>
</reference>
<dbReference type="STRING" id="400682.A0A1X7VHZ1"/>
<evidence type="ECO:0008006" key="3">
    <source>
        <dbReference type="Google" id="ProtNLM"/>
    </source>
</evidence>
<dbReference type="PANTHER" id="PTHR11258">
    <property type="entry name" value="2-5 OLIGOADENYLATE SYNTHETASE"/>
    <property type="match status" value="1"/>
</dbReference>
<dbReference type="SUPFAM" id="SSF81301">
    <property type="entry name" value="Nucleotidyltransferase"/>
    <property type="match status" value="1"/>
</dbReference>
<gene>
    <name evidence="1" type="primary">109580198</name>
</gene>